<feature type="chain" id="PRO_5009315657" evidence="4">
    <location>
        <begin position="20"/>
        <end position="738"/>
    </location>
</feature>
<dbReference type="AlphaFoldDB" id="A0A1I8BC14"/>
<dbReference type="Proteomes" id="UP000095281">
    <property type="component" value="Unplaced"/>
</dbReference>
<dbReference type="SUPFAM" id="SSF82895">
    <property type="entry name" value="TSP-1 type 1 repeat"/>
    <property type="match status" value="8"/>
</dbReference>
<evidence type="ECO:0000313" key="6">
    <source>
        <dbReference type="WBParaSite" id="MhA1_Contig1805.frz3.gene2"/>
    </source>
</evidence>
<feature type="coiled-coil region" evidence="3">
    <location>
        <begin position="587"/>
        <end position="614"/>
    </location>
</feature>
<dbReference type="Pfam" id="PF00090">
    <property type="entry name" value="TSP_1"/>
    <property type="match status" value="6"/>
</dbReference>
<organism evidence="5 6">
    <name type="scientific">Meloidogyne hapla</name>
    <name type="common">Root-knot nematode worm</name>
    <dbReference type="NCBI Taxonomy" id="6305"/>
    <lineage>
        <taxon>Eukaryota</taxon>
        <taxon>Metazoa</taxon>
        <taxon>Ecdysozoa</taxon>
        <taxon>Nematoda</taxon>
        <taxon>Chromadorea</taxon>
        <taxon>Rhabditida</taxon>
        <taxon>Tylenchina</taxon>
        <taxon>Tylenchomorpha</taxon>
        <taxon>Tylenchoidea</taxon>
        <taxon>Meloidogynidae</taxon>
        <taxon>Meloidogyninae</taxon>
        <taxon>Meloidogyne</taxon>
    </lineage>
</organism>
<reference evidence="6" key="1">
    <citation type="submission" date="2016-11" db="UniProtKB">
        <authorList>
            <consortium name="WormBaseParasite"/>
        </authorList>
    </citation>
    <scope>IDENTIFICATION</scope>
</reference>
<dbReference type="PANTHER" id="PTHR22906">
    <property type="entry name" value="PROPERDIN"/>
    <property type="match status" value="1"/>
</dbReference>
<dbReference type="InterPro" id="IPR036383">
    <property type="entry name" value="TSP1_rpt_sf"/>
</dbReference>
<evidence type="ECO:0000313" key="5">
    <source>
        <dbReference type="Proteomes" id="UP000095281"/>
    </source>
</evidence>
<dbReference type="Pfam" id="PF22195">
    <property type="entry name" value="TSP1_CFP_C"/>
    <property type="match status" value="1"/>
</dbReference>
<dbReference type="PROSITE" id="PS50092">
    <property type="entry name" value="TSP1"/>
    <property type="match status" value="8"/>
</dbReference>
<name>A0A1I8BC14_MELHA</name>
<evidence type="ECO:0000256" key="1">
    <source>
        <dbReference type="ARBA" id="ARBA00022737"/>
    </source>
</evidence>
<protein>
    <submittedName>
        <fullName evidence="6">Apple domain-containing protein</fullName>
    </submittedName>
</protein>
<feature type="signal peptide" evidence="4">
    <location>
        <begin position="1"/>
        <end position="19"/>
    </location>
</feature>
<evidence type="ECO:0000256" key="4">
    <source>
        <dbReference type="SAM" id="SignalP"/>
    </source>
</evidence>
<evidence type="ECO:0000256" key="2">
    <source>
        <dbReference type="ARBA" id="ARBA00023157"/>
    </source>
</evidence>
<dbReference type="InterPro" id="IPR000884">
    <property type="entry name" value="TSP1_rpt"/>
</dbReference>
<dbReference type="SMART" id="SM00209">
    <property type="entry name" value="TSP1"/>
    <property type="match status" value="8"/>
</dbReference>
<dbReference type="FunFam" id="2.20.100.10:FF:000001">
    <property type="entry name" value="semaphorin-5A isoform X1"/>
    <property type="match status" value="1"/>
</dbReference>
<keyword evidence="1" id="KW-0677">Repeat</keyword>
<dbReference type="Gene3D" id="2.20.100.10">
    <property type="entry name" value="Thrombospondin type-1 (TSP1) repeat"/>
    <property type="match status" value="8"/>
</dbReference>
<dbReference type="InterPro" id="IPR054019">
    <property type="entry name" value="CFP_TSR_C"/>
</dbReference>
<dbReference type="InterPro" id="IPR052065">
    <property type="entry name" value="Compl_asym_regulator"/>
</dbReference>
<accession>A0A1I8BC14</accession>
<keyword evidence="5" id="KW-1185">Reference proteome</keyword>
<keyword evidence="3" id="KW-0175">Coiled coil</keyword>
<keyword evidence="4" id="KW-0732">Signal</keyword>
<sequence length="738" mass="86053">MSFKLFLFYFLQNIYFLNSEKTICEHQLIKLPENFPLFYQRIETKNDIVECIERCVDDWQMCKSVLFVKKEGKQLCQFYGLSLTKYILPSSIDHSKEKYILLELKDPPCKIFKENFDLLKSISRSRRELLTSIPSEIELNKERITKELNNQKDKIEGNEEENFVSERIKLADDSYIDVNKNEKVEIEKPIQPIIVSRGLWGQRCRGGYCRLQFQKNQQNIPPPCPALKSKDPCAPQPQWLEWTESSCSVSCGNGTQKLRRYCSSGKNRDCKGEKTKTKQCSMPSCNYQWKDWTEWTKCSVKCGGNGKRMRYRTCKSEDNKCIGPSADLRPCGEQLCPSWSNWGEWGHCSLMSSSCIGAGIQQRKRDCIINNNELIECDGLAFEQRNCENTKNKNCPIWSNWGEWSSCSKKCGGGEKIRRRECISKNNQNLEECKGPSIEHLLCNTQKCPSWSEWTNWSFCSKSCGEKSLKTRKRECLNDDYPNIDCEGISREDIECNVDKCPEWGVWSEWSECSSSCGRGKQSRSRECLPYGFGCSGGKEAENEFKFCQNKTNICYYFDQWSEWSGCSVTCGEGFCERRRNCLKNNGEEKQQNYQTLNNSFKNLEENIEDEEDFPLPERLKDKNNGKNKENNNDNNYGSCCEWSIWSEWSNCQINCNKKIKNEGFRQRNRECLFTTKNFVKNQKKCSKCIGEWLQKENCKTNSNCNLNEKDDFIENNEEQTNYLIKNFQLIPRGNENN</sequence>
<proteinExistence type="predicted"/>
<keyword evidence="2" id="KW-1015">Disulfide bond</keyword>
<evidence type="ECO:0000256" key="3">
    <source>
        <dbReference type="SAM" id="Coils"/>
    </source>
</evidence>
<dbReference type="WBParaSite" id="MhA1_Contig1805.frz3.gene2">
    <property type="protein sequence ID" value="MhA1_Contig1805.frz3.gene2"/>
    <property type="gene ID" value="MhA1_Contig1805.frz3.gene2"/>
</dbReference>